<organism evidence="3 4">
    <name type="scientific">Cutaneotrichosporon oleaginosum</name>
    <dbReference type="NCBI Taxonomy" id="879819"/>
    <lineage>
        <taxon>Eukaryota</taxon>
        <taxon>Fungi</taxon>
        <taxon>Dikarya</taxon>
        <taxon>Basidiomycota</taxon>
        <taxon>Agaricomycotina</taxon>
        <taxon>Tremellomycetes</taxon>
        <taxon>Trichosporonales</taxon>
        <taxon>Trichosporonaceae</taxon>
        <taxon>Cutaneotrichosporon</taxon>
    </lineage>
</organism>
<feature type="compositionally biased region" description="Low complexity" evidence="1">
    <location>
        <begin position="139"/>
        <end position="157"/>
    </location>
</feature>
<gene>
    <name evidence="3" type="ORF">CC85DRAFT_285776</name>
</gene>
<proteinExistence type="predicted"/>
<keyword evidence="2" id="KW-0812">Transmembrane</keyword>
<dbReference type="Proteomes" id="UP000053611">
    <property type="component" value="Unassembled WGS sequence"/>
</dbReference>
<dbReference type="AlphaFoldDB" id="A0A0J1B3G1"/>
<feature type="transmembrane region" description="Helical" evidence="2">
    <location>
        <begin position="23"/>
        <end position="42"/>
    </location>
</feature>
<feature type="compositionally biased region" description="Basic residues" evidence="1">
    <location>
        <begin position="158"/>
        <end position="170"/>
    </location>
</feature>
<evidence type="ECO:0000256" key="1">
    <source>
        <dbReference type="SAM" id="MobiDB-lite"/>
    </source>
</evidence>
<evidence type="ECO:0000256" key="2">
    <source>
        <dbReference type="SAM" id="Phobius"/>
    </source>
</evidence>
<dbReference type="RefSeq" id="XP_018278675.1">
    <property type="nucleotide sequence ID" value="XM_018423244.1"/>
</dbReference>
<keyword evidence="2" id="KW-0472">Membrane</keyword>
<dbReference type="GeneID" id="28983847"/>
<keyword evidence="2" id="KW-1133">Transmembrane helix</keyword>
<dbReference type="OrthoDB" id="2563505at2759"/>
<evidence type="ECO:0000313" key="4">
    <source>
        <dbReference type="Proteomes" id="UP000053611"/>
    </source>
</evidence>
<protein>
    <submittedName>
        <fullName evidence="3">Uncharacterized protein</fullName>
    </submittedName>
</protein>
<reference evidence="3 4" key="1">
    <citation type="submission" date="2015-03" db="EMBL/GenBank/DDBJ databases">
        <title>Genomics and transcriptomics of the oil-accumulating basidiomycete yeast T. oleaginosus allow insights into substrate utilization and the diverse evolutionary trajectories of mating systems in fungi.</title>
        <authorList>
            <consortium name="DOE Joint Genome Institute"/>
            <person name="Kourist R."/>
            <person name="Kracht O."/>
            <person name="Bracharz F."/>
            <person name="Lipzen A."/>
            <person name="Nolan M."/>
            <person name="Ohm R."/>
            <person name="Grigoriev I."/>
            <person name="Sun S."/>
            <person name="Heitman J."/>
            <person name="Bruck T."/>
            <person name="Nowrousian M."/>
        </authorList>
    </citation>
    <scope>NUCLEOTIDE SEQUENCE [LARGE SCALE GENOMIC DNA]</scope>
    <source>
        <strain evidence="3 4">IBC0246</strain>
    </source>
</reference>
<dbReference type="EMBL" id="KQ087208">
    <property type="protein sequence ID" value="KLT42184.1"/>
    <property type="molecule type" value="Genomic_DNA"/>
</dbReference>
<accession>A0A0J1B3G1</accession>
<name>A0A0J1B3G1_9TREE</name>
<feature type="region of interest" description="Disordered" evidence="1">
    <location>
        <begin position="106"/>
        <end position="201"/>
    </location>
</feature>
<evidence type="ECO:0000313" key="3">
    <source>
        <dbReference type="EMBL" id="KLT42184.1"/>
    </source>
</evidence>
<keyword evidence="4" id="KW-1185">Reference proteome</keyword>
<feature type="compositionally biased region" description="Low complexity" evidence="1">
    <location>
        <begin position="171"/>
        <end position="190"/>
    </location>
</feature>
<sequence length="201" mass="20984">MSPFPRDDDSAGGGGGGGGSGGALWFLFFLLLGVAGGAYYWFKVRRRDTSFQLHNLGSSTNALRLSNDGPPADEFIANNASTDSLPALAQQDVPFLPAAAAEAEAAAHGLSHAPPTPLYRDEAEEGPEGMDPLGAQALRSSPSRSSQSPSPRPASRPSHSRSHSHSRRSSRNWSRPTSPPSAGASASANPKTVFSLEDDSE</sequence>